<dbReference type="Pfam" id="PF19484">
    <property type="entry name" value="DUF6020"/>
    <property type="match status" value="1"/>
</dbReference>
<protein>
    <submittedName>
        <fullName evidence="2">Uncharacterized protein</fullName>
    </submittedName>
</protein>
<sequence length="608" mass="67472">MSLSPSWRGREVPVLAVLCGLALAVGHHMLNRPLDGGSQNTGPMVFPLVWALTTWVLCGIRTAQPRREWLVAVPVAAVMGALRLVGHHFTPHAEQPFRRIGWQQLPEFLVDWAVMLVCWLAVQSWLRRPRAAAAGARGLHRWVWPASVVLMLAVWSGYLLLFWPGILVRDSWSSLFLGQGEWPMNNHHPVLFSLWVGQCLRFAHWAGGGTSLGVAIFSVVQAVVMACVLATVVSWLWARVGRRAAGMALLFFALSPQLGMWSVTMHKDSLFVCWVALLALLFTQAALRGPGWLTRPLPMLGLLVLLLAISFSRNNGPYIAVGIAALVVLWTLPGLRGASRGRTALAVLCQVAVLASVFWVQGPLYRQWGVVPGEYAETVGLPLHQVSWSVVHGQATSEQLLTYWWMIPPDRAREVFNPAIVDSVKFDRQFDTAWLNEHPEEFMGLWRDMRAANHLSYASAWFGLAGGYVDPERFFTRFDVGTERGAGHFADELPRTNLFGELRKENSDAARLARIAGHVASWPGVSLLFAMPLLFWLCLMAAARALLDRRSAWVLPFAPFLLCVGTLLLAAPVTDFRYVAAGHVALPVLVAAAWLMRPVREMRPEHAD</sequence>
<feature type="transmembrane region" description="Helical" evidence="1">
    <location>
        <begin position="527"/>
        <end position="547"/>
    </location>
</feature>
<feature type="transmembrane region" description="Helical" evidence="1">
    <location>
        <begin position="554"/>
        <end position="572"/>
    </location>
</feature>
<dbReference type="EMBL" id="RKHG01000001">
    <property type="protein sequence ID" value="ROR55797.1"/>
    <property type="molecule type" value="Genomic_DNA"/>
</dbReference>
<reference evidence="2 3" key="1">
    <citation type="submission" date="2018-11" db="EMBL/GenBank/DDBJ databases">
        <title>Sequencing the genomes of 1000 actinobacteria strains.</title>
        <authorList>
            <person name="Klenk H.-P."/>
        </authorList>
    </citation>
    <scope>NUCLEOTIDE SEQUENCE [LARGE SCALE GENOMIC DNA]</scope>
    <source>
        <strain evidence="2 3">DSM 10546</strain>
    </source>
</reference>
<name>A0A3N1ZZ73_9ACTN</name>
<feature type="transmembrane region" description="Helical" evidence="1">
    <location>
        <begin position="12"/>
        <end position="30"/>
    </location>
</feature>
<feature type="transmembrane region" description="Helical" evidence="1">
    <location>
        <begin position="269"/>
        <end position="287"/>
    </location>
</feature>
<feature type="transmembrane region" description="Helical" evidence="1">
    <location>
        <begin position="578"/>
        <end position="596"/>
    </location>
</feature>
<feature type="transmembrane region" description="Helical" evidence="1">
    <location>
        <begin position="142"/>
        <end position="166"/>
    </location>
</feature>
<keyword evidence="1" id="KW-0812">Transmembrane</keyword>
<dbReference type="AlphaFoldDB" id="A0A3N1ZZ73"/>
<dbReference type="InterPro" id="IPR046062">
    <property type="entry name" value="DUF6020"/>
</dbReference>
<organism evidence="2 3">
    <name type="scientific">Luteococcus japonicus</name>
    <dbReference type="NCBI Taxonomy" id="33984"/>
    <lineage>
        <taxon>Bacteria</taxon>
        <taxon>Bacillati</taxon>
        <taxon>Actinomycetota</taxon>
        <taxon>Actinomycetes</taxon>
        <taxon>Propionibacteriales</taxon>
        <taxon>Propionibacteriaceae</taxon>
        <taxon>Luteococcus</taxon>
    </lineage>
</organism>
<keyword evidence="1" id="KW-1133">Transmembrane helix</keyword>
<gene>
    <name evidence="2" type="ORF">EDD41_3079</name>
</gene>
<feature type="transmembrane region" description="Helical" evidence="1">
    <location>
        <begin position="212"/>
        <end position="237"/>
    </location>
</feature>
<evidence type="ECO:0000256" key="1">
    <source>
        <dbReference type="SAM" id="Phobius"/>
    </source>
</evidence>
<feature type="transmembrane region" description="Helical" evidence="1">
    <location>
        <begin position="42"/>
        <end position="60"/>
    </location>
</feature>
<keyword evidence="1" id="KW-0472">Membrane</keyword>
<dbReference type="RefSeq" id="WP_148060587.1">
    <property type="nucleotide sequence ID" value="NZ_RKHG01000001.1"/>
</dbReference>
<evidence type="ECO:0000313" key="2">
    <source>
        <dbReference type="EMBL" id="ROR55797.1"/>
    </source>
</evidence>
<proteinExistence type="predicted"/>
<feature type="transmembrane region" description="Helical" evidence="1">
    <location>
        <begin position="292"/>
        <end position="311"/>
    </location>
</feature>
<feature type="transmembrane region" description="Helical" evidence="1">
    <location>
        <begin position="69"/>
        <end position="89"/>
    </location>
</feature>
<comment type="caution">
    <text evidence="2">The sequence shown here is derived from an EMBL/GenBank/DDBJ whole genome shotgun (WGS) entry which is preliminary data.</text>
</comment>
<dbReference type="Proteomes" id="UP000275749">
    <property type="component" value="Unassembled WGS sequence"/>
</dbReference>
<accession>A0A3N1ZZ73</accession>
<feature type="transmembrane region" description="Helical" evidence="1">
    <location>
        <begin position="317"/>
        <end position="335"/>
    </location>
</feature>
<feature type="transmembrane region" description="Helical" evidence="1">
    <location>
        <begin position="109"/>
        <end position="126"/>
    </location>
</feature>
<evidence type="ECO:0000313" key="3">
    <source>
        <dbReference type="Proteomes" id="UP000275749"/>
    </source>
</evidence>